<dbReference type="GO" id="GO:0042908">
    <property type="term" value="P:xenobiotic transport"/>
    <property type="evidence" value="ECO:0007669"/>
    <property type="project" value="UniProtKB-ARBA"/>
</dbReference>
<keyword evidence="9" id="KW-1185">Reference proteome</keyword>
<feature type="transmembrane region" description="Helical" evidence="6">
    <location>
        <begin position="102"/>
        <end position="118"/>
    </location>
</feature>
<dbReference type="PROSITE" id="PS00216">
    <property type="entry name" value="SUGAR_TRANSPORT_1"/>
    <property type="match status" value="1"/>
</dbReference>
<evidence type="ECO:0000256" key="1">
    <source>
        <dbReference type="ARBA" id="ARBA00004141"/>
    </source>
</evidence>
<comment type="subcellular location">
    <subcellularLocation>
        <location evidence="1">Membrane</location>
        <topology evidence="1">Multi-pass membrane protein</topology>
    </subcellularLocation>
</comment>
<feature type="region of interest" description="Disordered" evidence="5">
    <location>
        <begin position="21"/>
        <end position="55"/>
    </location>
</feature>
<dbReference type="Gene3D" id="1.20.1250.20">
    <property type="entry name" value="MFS general substrate transporter like domains"/>
    <property type="match status" value="1"/>
</dbReference>
<dbReference type="AlphaFoldDB" id="A0A8H3VJJ2"/>
<comment type="caution">
    <text evidence="8">The sequence shown here is derived from an EMBL/GenBank/DDBJ whole genome shotgun (WGS) entry which is preliminary data.</text>
</comment>
<feature type="transmembrane region" description="Helical" evidence="6">
    <location>
        <begin position="155"/>
        <end position="182"/>
    </location>
</feature>
<evidence type="ECO:0000256" key="2">
    <source>
        <dbReference type="ARBA" id="ARBA00022692"/>
    </source>
</evidence>
<name>A0A8H3VJJ2_VENIN</name>
<dbReference type="SUPFAM" id="SSF103473">
    <property type="entry name" value="MFS general substrate transporter"/>
    <property type="match status" value="1"/>
</dbReference>
<feature type="transmembrane region" description="Helical" evidence="6">
    <location>
        <begin position="292"/>
        <end position="311"/>
    </location>
</feature>
<feature type="transmembrane region" description="Helical" evidence="6">
    <location>
        <begin position="63"/>
        <end position="82"/>
    </location>
</feature>
<organism evidence="8 9">
    <name type="scientific">Venturia inaequalis</name>
    <name type="common">Apple scab fungus</name>
    <dbReference type="NCBI Taxonomy" id="5025"/>
    <lineage>
        <taxon>Eukaryota</taxon>
        <taxon>Fungi</taxon>
        <taxon>Dikarya</taxon>
        <taxon>Ascomycota</taxon>
        <taxon>Pezizomycotina</taxon>
        <taxon>Dothideomycetes</taxon>
        <taxon>Pleosporomycetidae</taxon>
        <taxon>Venturiales</taxon>
        <taxon>Venturiaceae</taxon>
        <taxon>Venturia</taxon>
    </lineage>
</organism>
<dbReference type="PANTHER" id="PTHR23502">
    <property type="entry name" value="MAJOR FACILITATOR SUPERFAMILY"/>
    <property type="match status" value="1"/>
</dbReference>
<dbReference type="Proteomes" id="UP000490939">
    <property type="component" value="Unassembled WGS sequence"/>
</dbReference>
<evidence type="ECO:0000313" key="9">
    <source>
        <dbReference type="Proteomes" id="UP000490939"/>
    </source>
</evidence>
<keyword evidence="4 6" id="KW-0472">Membrane</keyword>
<dbReference type="GO" id="GO:0022857">
    <property type="term" value="F:transmembrane transporter activity"/>
    <property type="evidence" value="ECO:0007669"/>
    <property type="project" value="InterPro"/>
</dbReference>
<feature type="transmembrane region" description="Helical" evidence="6">
    <location>
        <begin position="194"/>
        <end position="212"/>
    </location>
</feature>
<gene>
    <name evidence="8" type="ORF">EG327_002570</name>
</gene>
<feature type="domain" description="Major facilitator superfamily (MFS) profile" evidence="7">
    <location>
        <begin position="63"/>
        <end position="505"/>
    </location>
</feature>
<dbReference type="InterPro" id="IPR020846">
    <property type="entry name" value="MFS_dom"/>
</dbReference>
<dbReference type="GO" id="GO:0016020">
    <property type="term" value="C:membrane"/>
    <property type="evidence" value="ECO:0007669"/>
    <property type="project" value="UniProtKB-SubCell"/>
</dbReference>
<dbReference type="PANTHER" id="PTHR23502:SF60">
    <property type="entry name" value="MAJOR FACILITATOR SUPERFAMILY (MFS) PROFILE DOMAIN-CONTAINING PROTEIN-RELATED"/>
    <property type="match status" value="1"/>
</dbReference>
<sequence length="505" mass="55854">MTLPSTSHHLDIKHFQGVPEVSLDSSSSNASSYSSEKPKLVTWDSPSDPENPKNWPRLKKWRATIVISLFAFTAPMSSSMSAPALDIISKELKIPLGMQTNLVMSIFLLAYSLGPFVLGPCSEIWGRKRIVQTGNVIFLLFNTACGFSRNSGELVLFRFLAGVGGSASVGIGSAVISDCWAVENRGQAMSVYQLAPVLGPVIAPIIGAYISQYTTWRWAFWSLSLFCLILQFIAFIAFPETYTPRLLNLKARRLRESTQYPDLRTEWDDKTLSNILRISLTRPWKMLGTQPIIQLLCLYQAFNFGMLYLIISSLPTLWEERYGMAKGTASLNYLALLGSVIGSTIFGPSIDSFYRYLTQRNINNRSDIDSLASEKGDTSNNQEGVPEYRLPLMVPASLISAGGIFLFGWSAQAKMHWIVPDIGIALFTAASVICYLSIQMYLVDTYTRYAASASAASCFLRSIAALTFPLFAPGLFERLGYGMGCSHKEKGVDSMFISVFDGKIL</sequence>
<feature type="compositionally biased region" description="Low complexity" evidence="5">
    <location>
        <begin position="22"/>
        <end position="35"/>
    </location>
</feature>
<feature type="transmembrane region" description="Helical" evidence="6">
    <location>
        <begin position="450"/>
        <end position="472"/>
    </location>
</feature>
<reference evidence="8 9" key="1">
    <citation type="submission" date="2019-07" db="EMBL/GenBank/DDBJ databases">
        <title>Venturia inaequalis Genome Resource.</title>
        <authorList>
            <person name="Lichtner F.J."/>
        </authorList>
    </citation>
    <scope>NUCLEOTIDE SEQUENCE [LARGE SCALE GENOMIC DNA]</scope>
    <source>
        <strain evidence="8 9">DMI_063113</strain>
    </source>
</reference>
<evidence type="ECO:0000256" key="4">
    <source>
        <dbReference type="ARBA" id="ARBA00023136"/>
    </source>
</evidence>
<accession>A0A8H3VJJ2</accession>
<dbReference type="Pfam" id="PF07690">
    <property type="entry name" value="MFS_1"/>
    <property type="match status" value="1"/>
</dbReference>
<feature type="transmembrane region" description="Helical" evidence="6">
    <location>
        <begin position="390"/>
        <end position="411"/>
    </location>
</feature>
<evidence type="ECO:0000259" key="7">
    <source>
        <dbReference type="PROSITE" id="PS50850"/>
    </source>
</evidence>
<evidence type="ECO:0000313" key="8">
    <source>
        <dbReference type="EMBL" id="KAE9989566.1"/>
    </source>
</evidence>
<feature type="transmembrane region" description="Helical" evidence="6">
    <location>
        <begin position="417"/>
        <end position="438"/>
    </location>
</feature>
<keyword evidence="3 6" id="KW-1133">Transmembrane helix</keyword>
<protein>
    <recommendedName>
        <fullName evidence="7">Major facilitator superfamily (MFS) profile domain-containing protein</fullName>
    </recommendedName>
</protein>
<keyword evidence="2 6" id="KW-0812">Transmembrane</keyword>
<evidence type="ECO:0000256" key="6">
    <source>
        <dbReference type="SAM" id="Phobius"/>
    </source>
</evidence>
<dbReference type="PROSITE" id="PS50850">
    <property type="entry name" value="MFS"/>
    <property type="match status" value="1"/>
</dbReference>
<dbReference type="InterPro" id="IPR036259">
    <property type="entry name" value="MFS_trans_sf"/>
</dbReference>
<feature type="transmembrane region" description="Helical" evidence="6">
    <location>
        <begin position="218"/>
        <end position="238"/>
    </location>
</feature>
<proteinExistence type="predicted"/>
<feature type="transmembrane region" description="Helical" evidence="6">
    <location>
        <begin position="331"/>
        <end position="350"/>
    </location>
</feature>
<dbReference type="InterPro" id="IPR005829">
    <property type="entry name" value="Sugar_transporter_CS"/>
</dbReference>
<evidence type="ECO:0000256" key="5">
    <source>
        <dbReference type="SAM" id="MobiDB-lite"/>
    </source>
</evidence>
<dbReference type="InterPro" id="IPR011701">
    <property type="entry name" value="MFS"/>
</dbReference>
<dbReference type="EMBL" id="WNWR01000180">
    <property type="protein sequence ID" value="KAE9989566.1"/>
    <property type="molecule type" value="Genomic_DNA"/>
</dbReference>
<dbReference type="FunFam" id="1.20.1250.20:FF:000011">
    <property type="entry name" value="MFS multidrug transporter, putative"/>
    <property type="match status" value="1"/>
</dbReference>
<dbReference type="GO" id="GO:0140115">
    <property type="term" value="P:export across plasma membrane"/>
    <property type="evidence" value="ECO:0007669"/>
    <property type="project" value="UniProtKB-ARBA"/>
</dbReference>
<evidence type="ECO:0000256" key="3">
    <source>
        <dbReference type="ARBA" id="ARBA00022989"/>
    </source>
</evidence>